<sequence>MLYNLYTQSIYNGKKKKKIIELKDEVWEILEREAKADNRSLKNYIENYFENLARQLAEPSDEYITMMDDLLDRQEKGTLKTIPIDEIRKKYGISRKTVD</sequence>
<name>A0A1M6E076_9FLAO</name>
<evidence type="ECO:0000313" key="1">
    <source>
        <dbReference type="EMBL" id="SHI78907.1"/>
    </source>
</evidence>
<keyword evidence="2" id="KW-1185">Reference proteome</keyword>
<dbReference type="AlphaFoldDB" id="A0A1M6E076"/>
<gene>
    <name evidence="1" type="ORF">SAMN04487908_105163</name>
</gene>
<dbReference type="RefSeq" id="WP_234946436.1">
    <property type="nucleotide sequence ID" value="NZ_FNNS01000006.1"/>
</dbReference>
<accession>A0A1M6E076</accession>
<protein>
    <submittedName>
        <fullName evidence="1">Uncharacterized protein</fullName>
    </submittedName>
</protein>
<proteinExistence type="predicted"/>
<dbReference type="STRING" id="797419.SAMN05216556_1069"/>
<dbReference type="EMBL" id="FQYV01000005">
    <property type="protein sequence ID" value="SHI78907.1"/>
    <property type="molecule type" value="Genomic_DNA"/>
</dbReference>
<evidence type="ECO:0000313" key="2">
    <source>
        <dbReference type="Proteomes" id="UP000184172"/>
    </source>
</evidence>
<organism evidence="1 2">
    <name type="scientific">Aequorivita viscosa</name>
    <dbReference type="NCBI Taxonomy" id="797419"/>
    <lineage>
        <taxon>Bacteria</taxon>
        <taxon>Pseudomonadati</taxon>
        <taxon>Bacteroidota</taxon>
        <taxon>Flavobacteriia</taxon>
        <taxon>Flavobacteriales</taxon>
        <taxon>Flavobacteriaceae</taxon>
        <taxon>Aequorivita</taxon>
    </lineage>
</organism>
<dbReference type="Proteomes" id="UP000184172">
    <property type="component" value="Unassembled WGS sequence"/>
</dbReference>
<reference evidence="2" key="1">
    <citation type="submission" date="2016-11" db="EMBL/GenBank/DDBJ databases">
        <authorList>
            <person name="Varghese N."/>
            <person name="Submissions S."/>
        </authorList>
    </citation>
    <scope>NUCLEOTIDE SEQUENCE [LARGE SCALE GENOMIC DNA]</scope>
    <source>
        <strain evidence="2">DSM 26349</strain>
    </source>
</reference>